<proteinExistence type="predicted"/>
<feature type="domain" description="Copper-binding protein MbnP-like" evidence="1">
    <location>
        <begin position="34"/>
        <end position="260"/>
    </location>
</feature>
<protein>
    <submittedName>
        <fullName evidence="3">MbnP family copper-binding protein</fullName>
    </submittedName>
</protein>
<evidence type="ECO:0000259" key="1">
    <source>
        <dbReference type="Pfam" id="PF20243"/>
    </source>
</evidence>
<organism evidence="2 3">
    <name type="scientific">Derxia gummosa DSM 723</name>
    <dbReference type="NCBI Taxonomy" id="1121388"/>
    <lineage>
        <taxon>Bacteria</taxon>
        <taxon>Pseudomonadati</taxon>
        <taxon>Pseudomonadota</taxon>
        <taxon>Betaproteobacteria</taxon>
        <taxon>Burkholderiales</taxon>
        <taxon>Alcaligenaceae</taxon>
        <taxon>Derxia</taxon>
    </lineage>
</organism>
<dbReference type="PROSITE" id="PS51257">
    <property type="entry name" value="PROKAR_LIPOPROTEIN"/>
    <property type="match status" value="1"/>
</dbReference>
<reference evidence="3" key="4">
    <citation type="submission" date="2025-08" db="UniProtKB">
        <authorList>
            <consortium name="RefSeq"/>
        </authorList>
    </citation>
    <scope>IDENTIFICATION</scope>
</reference>
<dbReference type="RefSeq" id="WP_034411994.1">
    <property type="nucleotide sequence ID" value="NZ_AXWS01000015.1"/>
</dbReference>
<evidence type="ECO:0000313" key="3">
    <source>
        <dbReference type="RefSeq" id="WP_034411994.1"/>
    </source>
</evidence>
<dbReference type="InterPro" id="IPR023977">
    <property type="entry name" value="MbnP-like"/>
</dbReference>
<reference evidence="3" key="3">
    <citation type="journal article" date="2021" name="Proc. Natl. Acad. Sci. U.S.A.">
        <title>Copper binding by a unique family of metalloproteins is dependent on kynurenine formation.</title>
        <authorList>
            <person name="Manesis A.C."/>
            <person name="Jodts R.J."/>
            <person name="Hoffman B.M."/>
            <person name="Rosenzweig A.C."/>
        </authorList>
    </citation>
    <scope>NUCLEOTIDE SEQUENCE</scope>
</reference>
<accession>A0A8B6X7H7</accession>
<sequence>MQPLRPVLAATLASLLAACGGGGDDNAGAPASPRTVTIAFDAIANGGPARCGSTLGSLGSPAVSAALRDLRFYVTNVRLISAGGASQPVTLATNDFQSSGVALLNFNDGSTAACGGTAMTLNTGITGTVAAGSYTGIEFEVGVPESVNHSDYAASAAPLNVVAMAWSWQYGRKFLKIEVDPAGGITRPSGSATAWYTHLGSTGCAADSASSTGYTCTNSNRMPVRLASFNLDSQKVVLNLNALFTDVNLALDQGGATGCMSDGTDADCAAIFANMKIDLATGAPISGGSTSQAMFIAAGK</sequence>
<dbReference type="Pfam" id="PF20243">
    <property type="entry name" value="MbnP"/>
    <property type="match status" value="1"/>
</dbReference>
<reference evidence="3" key="1">
    <citation type="journal article" date="2010" name="Biochemistry">
        <title>A comparison of methanobactins from Methylosinus trichosporium OB3b and Methylocystis strain Sb2 predicts methanobactins are synthesized from diverse peptide precursors modified to create a common core for binding and reducing copper ions.</title>
        <authorList>
            <person name="Krentz B.D."/>
            <person name="Mulheron H.J."/>
            <person name="Semrau J.D."/>
            <person name="Dispirito A.A."/>
            <person name="Bandow N.L."/>
            <person name="Haft D.H."/>
            <person name="Vuilleumier S."/>
            <person name="Murrell J.C."/>
            <person name="McEllistrem M.T."/>
            <person name="Hartsel S.C."/>
            <person name="Gallagher W.H."/>
        </authorList>
    </citation>
    <scope>NUCLEOTIDE SEQUENCE</scope>
</reference>
<dbReference type="AlphaFoldDB" id="A0A8B6X7H7"/>
<dbReference type="Proteomes" id="UP000675920">
    <property type="component" value="Unplaced"/>
</dbReference>
<reference evidence="3" key="2">
    <citation type="journal article" date="2017" name="Metallomics">
        <title>Methanobactins: from genome to function.</title>
        <authorList>
            <person name="Dassama L.M."/>
            <person name="Kenney G.E."/>
            <person name="Rosenzweig A.C."/>
        </authorList>
    </citation>
    <scope>NUCLEOTIDE SEQUENCE</scope>
</reference>
<evidence type="ECO:0000313" key="2">
    <source>
        <dbReference type="Proteomes" id="UP000675920"/>
    </source>
</evidence>
<dbReference type="InterPro" id="IPR046863">
    <property type="entry name" value="MbnP-like_dom"/>
</dbReference>
<dbReference type="OrthoDB" id="64245at2"/>
<keyword evidence="2" id="KW-1185">Reference proteome</keyword>
<dbReference type="NCBIfam" id="TIGR04052">
    <property type="entry name" value="MbnP_like_WxW"/>
    <property type="match status" value="1"/>
</dbReference>
<name>A0A8B6X7H7_9BURK</name>